<dbReference type="Pfam" id="PF02311">
    <property type="entry name" value="AraC_binding"/>
    <property type="match status" value="1"/>
</dbReference>
<name>A0AAE3N1Y5_9HYPH</name>
<accession>A0AAE3N1Y5</accession>
<evidence type="ECO:0000313" key="7">
    <source>
        <dbReference type="Proteomes" id="UP001208771"/>
    </source>
</evidence>
<dbReference type="InterPro" id="IPR050204">
    <property type="entry name" value="AraC_XylS_family_regulators"/>
</dbReference>
<dbReference type="GO" id="GO:0003700">
    <property type="term" value="F:DNA-binding transcription factor activity"/>
    <property type="evidence" value="ECO:0007669"/>
    <property type="project" value="InterPro"/>
</dbReference>
<keyword evidence="4" id="KW-0804">Transcription</keyword>
<comment type="caution">
    <text evidence="6">The sequence shown here is derived from an EMBL/GenBank/DDBJ whole genome shotgun (WGS) entry which is preliminary data.</text>
</comment>
<keyword evidence="7" id="KW-1185">Reference proteome</keyword>
<dbReference type="Gene3D" id="1.10.10.60">
    <property type="entry name" value="Homeodomain-like"/>
    <property type="match status" value="1"/>
</dbReference>
<dbReference type="InterPro" id="IPR018060">
    <property type="entry name" value="HTH_AraC"/>
</dbReference>
<dbReference type="InterPro" id="IPR020449">
    <property type="entry name" value="Tscrpt_reg_AraC-type_HTH"/>
</dbReference>
<dbReference type="PRINTS" id="PR00032">
    <property type="entry name" value="HTHARAC"/>
</dbReference>
<keyword evidence="3" id="KW-0010">Activator</keyword>
<dbReference type="GO" id="GO:0043565">
    <property type="term" value="F:sequence-specific DNA binding"/>
    <property type="evidence" value="ECO:0007669"/>
    <property type="project" value="InterPro"/>
</dbReference>
<dbReference type="SUPFAM" id="SSF46689">
    <property type="entry name" value="Homeodomain-like"/>
    <property type="match status" value="2"/>
</dbReference>
<evidence type="ECO:0000313" key="6">
    <source>
        <dbReference type="EMBL" id="MCX8999049.1"/>
    </source>
</evidence>
<feature type="domain" description="HTH araC/xylS-type" evidence="5">
    <location>
        <begin position="187"/>
        <end position="284"/>
    </location>
</feature>
<dbReference type="InterPro" id="IPR009057">
    <property type="entry name" value="Homeodomain-like_sf"/>
</dbReference>
<keyword evidence="1" id="KW-0805">Transcription regulation</keyword>
<dbReference type="EMBL" id="JANFPI010000006">
    <property type="protein sequence ID" value="MCX8999049.1"/>
    <property type="molecule type" value="Genomic_DNA"/>
</dbReference>
<evidence type="ECO:0000256" key="2">
    <source>
        <dbReference type="ARBA" id="ARBA00023125"/>
    </source>
</evidence>
<dbReference type="SUPFAM" id="SSF51215">
    <property type="entry name" value="Regulatory protein AraC"/>
    <property type="match status" value="1"/>
</dbReference>
<dbReference type="PANTHER" id="PTHR46796:SF2">
    <property type="entry name" value="TRANSCRIPTIONAL REGULATORY PROTEIN"/>
    <property type="match status" value="1"/>
</dbReference>
<dbReference type="RefSeq" id="WP_306412673.1">
    <property type="nucleotide sequence ID" value="NZ_JANFPI010000006.1"/>
</dbReference>
<evidence type="ECO:0000256" key="3">
    <source>
        <dbReference type="ARBA" id="ARBA00023159"/>
    </source>
</evidence>
<dbReference type="InterPro" id="IPR003313">
    <property type="entry name" value="AraC-bd"/>
</dbReference>
<organism evidence="6 7">
    <name type="scientific">Ectorhizobium quercum</name>
    <dbReference type="NCBI Taxonomy" id="2965071"/>
    <lineage>
        <taxon>Bacteria</taxon>
        <taxon>Pseudomonadati</taxon>
        <taxon>Pseudomonadota</taxon>
        <taxon>Alphaproteobacteria</taxon>
        <taxon>Hyphomicrobiales</taxon>
        <taxon>Rhizobiaceae</taxon>
        <taxon>Ectorhizobium</taxon>
    </lineage>
</organism>
<gene>
    <name evidence="6" type="ORF">NOF55_18230</name>
</gene>
<evidence type="ECO:0000256" key="4">
    <source>
        <dbReference type="ARBA" id="ARBA00023163"/>
    </source>
</evidence>
<dbReference type="InterPro" id="IPR037923">
    <property type="entry name" value="HTH-like"/>
</dbReference>
<dbReference type="PANTHER" id="PTHR46796">
    <property type="entry name" value="HTH-TYPE TRANSCRIPTIONAL ACTIVATOR RHAS-RELATED"/>
    <property type="match status" value="1"/>
</dbReference>
<dbReference type="Proteomes" id="UP001208771">
    <property type="component" value="Unassembled WGS sequence"/>
</dbReference>
<evidence type="ECO:0000256" key="1">
    <source>
        <dbReference type="ARBA" id="ARBA00023015"/>
    </source>
</evidence>
<dbReference type="AlphaFoldDB" id="A0AAE3N1Y5"/>
<keyword evidence="2" id="KW-0238">DNA-binding</keyword>
<proteinExistence type="predicted"/>
<dbReference type="SMART" id="SM00342">
    <property type="entry name" value="HTH_ARAC"/>
    <property type="match status" value="1"/>
</dbReference>
<dbReference type="Pfam" id="PF12833">
    <property type="entry name" value="HTH_18"/>
    <property type="match status" value="1"/>
</dbReference>
<evidence type="ECO:0000259" key="5">
    <source>
        <dbReference type="PROSITE" id="PS01124"/>
    </source>
</evidence>
<sequence>MHSVSQWQALEEMPLEGQEESRFWRDERFGGMECLSATFFTHEYAPHSHDTFSIGAIEVGSQVCSIKGCRAYSQPGDLYLINPGVMHDGASAEGGYRYRMIYPDARLYRDIIEDMTGRAFNGLPSFPDQHLSDAGLSRAFFAAHRALEYGTTLEAEESMFTVLAAIFRRHGEWSAPPVDTPERSAVRRARDYLAERYADEVGLEELATVAGLSRAHLIRAFRREYFITPHAFQTHLRIRAACGMLRRGDSPTDVALACGFADQAHFTRHFKARIGTTPGRFRAA</sequence>
<reference evidence="6" key="1">
    <citation type="submission" date="2022-07" db="EMBL/GenBank/DDBJ databases">
        <title>Ectorhizobium quercum gen.nov., sp. nov.</title>
        <authorList>
            <person name="Ma T."/>
            <person name="Li Y."/>
        </authorList>
    </citation>
    <scope>NUCLEOTIDE SEQUENCE</scope>
    <source>
        <strain evidence="6">BDR2-2</strain>
    </source>
</reference>
<dbReference type="PROSITE" id="PS01124">
    <property type="entry name" value="HTH_ARAC_FAMILY_2"/>
    <property type="match status" value="1"/>
</dbReference>
<protein>
    <submittedName>
        <fullName evidence="6">AraC family transcriptional regulator</fullName>
    </submittedName>
</protein>